<dbReference type="InterPro" id="IPR023486">
    <property type="entry name" value="TFIIB_CS"/>
</dbReference>
<dbReference type="STRING" id="133385.A0A2T9Y7B9"/>
<evidence type="ECO:0000256" key="3">
    <source>
        <dbReference type="ARBA" id="ARBA00022737"/>
    </source>
</evidence>
<dbReference type="FunFam" id="1.10.472.170:FF:000001">
    <property type="entry name" value="Transcription initiation factor IIB"/>
    <property type="match status" value="1"/>
</dbReference>
<evidence type="ECO:0000256" key="2">
    <source>
        <dbReference type="ARBA" id="ARBA00013932"/>
    </source>
</evidence>
<keyword evidence="12" id="KW-1185">Reference proteome</keyword>
<evidence type="ECO:0000256" key="8">
    <source>
        <dbReference type="ARBA" id="ARBA00066213"/>
    </source>
</evidence>
<evidence type="ECO:0000256" key="4">
    <source>
        <dbReference type="ARBA" id="ARBA00023015"/>
    </source>
</evidence>
<keyword evidence="4" id="KW-0805">Transcription regulation</keyword>
<dbReference type="FunFam" id="2.20.25.10:FF:000036">
    <property type="entry name" value="Transcription initiation factor IIB"/>
    <property type="match status" value="1"/>
</dbReference>
<dbReference type="SUPFAM" id="SSF57783">
    <property type="entry name" value="Zinc beta-ribbon"/>
    <property type="match status" value="1"/>
</dbReference>
<evidence type="ECO:0000256" key="5">
    <source>
        <dbReference type="ARBA" id="ARBA00023163"/>
    </source>
</evidence>
<evidence type="ECO:0000256" key="9">
    <source>
        <dbReference type="PROSITE-ProRule" id="PRU00469"/>
    </source>
</evidence>
<dbReference type="GO" id="GO:0051123">
    <property type="term" value="P:RNA polymerase II preinitiation complex assembly"/>
    <property type="evidence" value="ECO:0007669"/>
    <property type="project" value="UniProtKB-ARBA"/>
</dbReference>
<dbReference type="GO" id="GO:0016251">
    <property type="term" value="F:RNA polymerase II general transcription initiation factor activity"/>
    <property type="evidence" value="ECO:0007669"/>
    <property type="project" value="TreeGrafter"/>
</dbReference>
<feature type="domain" description="TFIIB-type" evidence="10">
    <location>
        <begin position="36"/>
        <end position="69"/>
    </location>
</feature>
<proteinExistence type="inferred from homology"/>
<dbReference type="InterPro" id="IPR013763">
    <property type="entry name" value="Cyclin-like_dom"/>
</dbReference>
<evidence type="ECO:0000256" key="6">
    <source>
        <dbReference type="ARBA" id="ARBA00031706"/>
    </source>
</evidence>
<comment type="caution">
    <text evidence="11">The sequence shown here is derived from an EMBL/GenBank/DDBJ whole genome shotgun (WGS) entry which is preliminary data.</text>
</comment>
<dbReference type="PANTHER" id="PTHR11618:SF13">
    <property type="entry name" value="TRANSCRIPTION INITIATION FACTOR IIB"/>
    <property type="match status" value="1"/>
</dbReference>
<dbReference type="Gene3D" id="1.10.472.170">
    <property type="match status" value="1"/>
</dbReference>
<dbReference type="Pfam" id="PF00382">
    <property type="entry name" value="TFIIB"/>
    <property type="match status" value="2"/>
</dbReference>
<dbReference type="GO" id="GO:0017025">
    <property type="term" value="F:TBP-class protein binding"/>
    <property type="evidence" value="ECO:0007669"/>
    <property type="project" value="InterPro"/>
</dbReference>
<dbReference type="FunFam" id="1.10.472.10:FF:000141">
    <property type="entry name" value="Transcription initiation factor IIB"/>
    <property type="match status" value="1"/>
</dbReference>
<dbReference type="PROSITE" id="PS51134">
    <property type="entry name" value="ZF_TFIIB"/>
    <property type="match status" value="1"/>
</dbReference>
<organism evidence="11 12">
    <name type="scientific">Smittium simulii</name>
    <dbReference type="NCBI Taxonomy" id="133385"/>
    <lineage>
        <taxon>Eukaryota</taxon>
        <taxon>Fungi</taxon>
        <taxon>Fungi incertae sedis</taxon>
        <taxon>Zoopagomycota</taxon>
        <taxon>Kickxellomycotina</taxon>
        <taxon>Harpellomycetes</taxon>
        <taxon>Harpellales</taxon>
        <taxon>Legeriomycetaceae</taxon>
        <taxon>Smittium</taxon>
    </lineage>
</organism>
<dbReference type="PANTHER" id="PTHR11618">
    <property type="entry name" value="TRANSCRIPTION INITIATION FACTOR IIB-RELATED"/>
    <property type="match status" value="1"/>
</dbReference>
<dbReference type="SUPFAM" id="SSF47954">
    <property type="entry name" value="Cyclin-like"/>
    <property type="match status" value="2"/>
</dbReference>
<dbReference type="GO" id="GO:0008270">
    <property type="term" value="F:zinc ion binding"/>
    <property type="evidence" value="ECO:0007669"/>
    <property type="project" value="UniProtKB-KW"/>
</dbReference>
<gene>
    <name evidence="11" type="ORF">BB561_005980</name>
</gene>
<dbReference type="PROSITE" id="PS00782">
    <property type="entry name" value="TFIIB"/>
    <property type="match status" value="1"/>
</dbReference>
<comment type="function">
    <text evidence="7">General factor that plays a major role in the activation of eukaryotic genes transcribed by RNA polymerase II.</text>
</comment>
<evidence type="ECO:0000259" key="10">
    <source>
        <dbReference type="PROSITE" id="PS51134"/>
    </source>
</evidence>
<dbReference type="GO" id="GO:0097550">
    <property type="term" value="C:transcription preinitiation complex"/>
    <property type="evidence" value="ECO:0007669"/>
    <property type="project" value="TreeGrafter"/>
</dbReference>
<name>A0A2T9Y7B9_9FUNG</name>
<reference evidence="11 12" key="1">
    <citation type="journal article" date="2018" name="MBio">
        <title>Comparative Genomics Reveals the Core Gene Toolbox for the Fungus-Insect Symbiosis.</title>
        <authorList>
            <person name="Wang Y."/>
            <person name="Stata M."/>
            <person name="Wang W."/>
            <person name="Stajich J.E."/>
            <person name="White M.M."/>
            <person name="Moncalvo J.M."/>
        </authorList>
    </citation>
    <scope>NUCLEOTIDE SEQUENCE [LARGE SCALE GENOMIC DNA]</scope>
    <source>
        <strain evidence="11 12">SWE-8-4</strain>
    </source>
</reference>
<sequence>MNNGLKTLSPQDRLKENPQASDALKNLSPIDLRMNVVLVCPDCKTRVPNIIEEFASGDLVCGDCGLVLGDRIIDTRSEWRTFANDEGDDPSRVGNASNPFLDGAQLDTLIARGGDGGSGLARDLNKIHGKNTAQKHERNLIMAYKEIIGMCDAIDLPKSIGDVAKQLYKEVEDKKLLRGKSSESIIAACIFIACRQENVPRTFKEIFALTRVPKRDIGRVVKELQRLLKTNVGGMSSEDLMSRFCSNLNLGMDVQRLAGILSQKAKNLGNLAGKSPVSIAAACIYFVTYLLGTPCESKNISNTTGVSEVTIKNTYKQLYAETAILIDNELLKANPKASTKNLINP</sequence>
<evidence type="ECO:0000256" key="1">
    <source>
        <dbReference type="ARBA" id="ARBA00010857"/>
    </source>
</evidence>
<keyword evidence="9" id="KW-0862">Zinc</keyword>
<dbReference type="AlphaFoldDB" id="A0A2T9Y7B9"/>
<dbReference type="InterPro" id="IPR013150">
    <property type="entry name" value="TFIIB_cyclin"/>
</dbReference>
<accession>A0A2T9Y7B9</accession>
<dbReference type="GO" id="GO:0005634">
    <property type="term" value="C:nucleus"/>
    <property type="evidence" value="ECO:0007669"/>
    <property type="project" value="TreeGrafter"/>
</dbReference>
<dbReference type="CDD" id="cd20551">
    <property type="entry name" value="CYCLIN_TFIIB_rpt1"/>
    <property type="match status" value="1"/>
</dbReference>
<dbReference type="EMBL" id="MBFR01000406">
    <property type="protein sequence ID" value="PVU88184.1"/>
    <property type="molecule type" value="Genomic_DNA"/>
</dbReference>
<dbReference type="SMART" id="SM00385">
    <property type="entry name" value="CYCLIN"/>
    <property type="match status" value="2"/>
</dbReference>
<keyword evidence="9" id="KW-0863">Zinc-finger</keyword>
<dbReference type="OrthoDB" id="25790at2759"/>
<evidence type="ECO:0000313" key="11">
    <source>
        <dbReference type="EMBL" id="PVU88184.1"/>
    </source>
</evidence>
<dbReference type="InterPro" id="IPR013137">
    <property type="entry name" value="Znf_TFIIB"/>
</dbReference>
<comment type="similarity">
    <text evidence="1">Belongs to the TFIIB family.</text>
</comment>
<evidence type="ECO:0000313" key="12">
    <source>
        <dbReference type="Proteomes" id="UP000245383"/>
    </source>
</evidence>
<dbReference type="Gene3D" id="1.10.472.10">
    <property type="entry name" value="Cyclin-like"/>
    <property type="match status" value="1"/>
</dbReference>
<dbReference type="Proteomes" id="UP000245383">
    <property type="component" value="Unassembled WGS sequence"/>
</dbReference>
<evidence type="ECO:0000256" key="7">
    <source>
        <dbReference type="ARBA" id="ARBA00056616"/>
    </source>
</evidence>
<keyword evidence="5" id="KW-0804">Transcription</keyword>
<protein>
    <recommendedName>
        <fullName evidence="2">Transcription initiation factor IIB</fullName>
    </recommendedName>
    <alternativeName>
        <fullName evidence="6">General transcription factor TFIIB</fullName>
    </alternativeName>
</protein>
<dbReference type="InterPro" id="IPR036915">
    <property type="entry name" value="Cyclin-like_sf"/>
</dbReference>
<dbReference type="InterPro" id="IPR000812">
    <property type="entry name" value="TFIIB"/>
</dbReference>
<keyword evidence="3" id="KW-0677">Repeat</keyword>
<dbReference type="Pfam" id="PF08271">
    <property type="entry name" value="Zn_Ribbon_TF"/>
    <property type="match status" value="1"/>
</dbReference>
<keyword evidence="9" id="KW-0479">Metal-binding</keyword>
<dbReference type="PRINTS" id="PR00685">
    <property type="entry name" value="TIFACTORIIB"/>
</dbReference>
<comment type="subunit">
    <text evidence="8">Associates with TFIID-IIA (DA complex) to form TFIID-IIA-IIB (DAB-complex) which is then recognized by polymerase II.</text>
</comment>